<evidence type="ECO:0000313" key="2">
    <source>
        <dbReference type="EMBL" id="KHJ32445.1"/>
    </source>
</evidence>
<comment type="caution">
    <text evidence="2">The sequence shown here is derived from an EMBL/GenBank/DDBJ whole genome shotgun (WGS) entry which is preliminary data.</text>
</comment>
<evidence type="ECO:0000313" key="3">
    <source>
        <dbReference type="Proteomes" id="UP000030854"/>
    </source>
</evidence>
<accession>A0A0B1P527</accession>
<reference evidence="2 3" key="1">
    <citation type="journal article" date="2014" name="BMC Genomics">
        <title>Adaptive genomic structural variation in the grape powdery mildew pathogen, Erysiphe necator.</title>
        <authorList>
            <person name="Jones L."/>
            <person name="Riaz S."/>
            <person name="Morales-Cruz A."/>
            <person name="Amrine K.C."/>
            <person name="McGuire B."/>
            <person name="Gubler W.D."/>
            <person name="Walker M.A."/>
            <person name="Cantu D."/>
        </authorList>
    </citation>
    <scope>NUCLEOTIDE SEQUENCE [LARGE SCALE GENOMIC DNA]</scope>
    <source>
        <strain evidence="3">c</strain>
    </source>
</reference>
<dbReference type="AlphaFoldDB" id="A0A0B1P527"/>
<organism evidence="2 3">
    <name type="scientific">Uncinula necator</name>
    <name type="common">Grape powdery mildew</name>
    <dbReference type="NCBI Taxonomy" id="52586"/>
    <lineage>
        <taxon>Eukaryota</taxon>
        <taxon>Fungi</taxon>
        <taxon>Dikarya</taxon>
        <taxon>Ascomycota</taxon>
        <taxon>Pezizomycotina</taxon>
        <taxon>Leotiomycetes</taxon>
        <taxon>Erysiphales</taxon>
        <taxon>Erysiphaceae</taxon>
        <taxon>Erysiphe</taxon>
    </lineage>
</organism>
<dbReference type="Proteomes" id="UP000030854">
    <property type="component" value="Unassembled WGS sequence"/>
</dbReference>
<name>A0A0B1P527_UNCNE</name>
<sequence length="596" mass="68809">MKYQDPDPESYGSSMEESSNHEISEQTNFLKKYFSDMGSKIIRQESLCRKSQRQVEAAQELVDEEDKSIMEECGESINVQSFEAQSSSVSSILTTKTPENTLNISSIGLLQGKFSREDCTEDYIFASSRETNVQIEDSLSSSYEIYSNEPLNTNIRPPDLSFIWPELKKQKMGRVNPLIFNTEKKVSGKRRKYKSSDSDDPNLLKRNRGLSLDEKRMFSEMYEQLALVDLIRAHQSTDQGCFRNAPIPLSPPLSLDLPTYFATQYPVLYKKVQSHRLRFKHINDMEDYRLCSRYPAIKEDKKLPKRNRSRLSISVQSEDITSLNPTRITNKEISRRKNISKSEPYVTLVTKQCEQANDLIMGTISHENTKIENFRNIDDNVKNDSDEINSNSNQVKEFLLCPKLNDLSSDNQSYKRYLINECAYFENCSIEILSKIREVEKEIFSRDVNSWSRKFNPESDSNLNPIASCSKKNGFSHIEDLHKHNSLILEPIQTTSDYLLHDKYTQKDNQFTLTSESENKKKGSELDNVKFGFEFAGVNSNFGLFPFSENLVSQSTKIEHVKTDDKEIYSILPNFLRDDAPESSTQWEKANQDFME</sequence>
<dbReference type="EMBL" id="JNVN01002076">
    <property type="protein sequence ID" value="KHJ32445.1"/>
    <property type="molecule type" value="Genomic_DNA"/>
</dbReference>
<protein>
    <submittedName>
        <fullName evidence="2">Uncharacterized protein</fullName>
    </submittedName>
</protein>
<evidence type="ECO:0000256" key="1">
    <source>
        <dbReference type="SAM" id="MobiDB-lite"/>
    </source>
</evidence>
<proteinExistence type="predicted"/>
<feature type="region of interest" description="Disordered" evidence="1">
    <location>
        <begin position="1"/>
        <end position="24"/>
    </location>
</feature>
<dbReference type="HOGENOM" id="CLU_457973_0_0_1"/>
<gene>
    <name evidence="2" type="ORF">EV44_g4567</name>
</gene>
<keyword evidence="3" id="KW-1185">Reference proteome</keyword>